<reference evidence="2 6" key="3">
    <citation type="journal article" date="2023" name="Front. Microbiol.">
        <title>Phylogeography and host specificity of Pasteurellaceae pathogenic to sea-farmed fish in the north-east Atlantic.</title>
        <authorList>
            <person name="Gulla S."/>
            <person name="Colquhoun D.J."/>
            <person name="Olsen A.B."/>
            <person name="Spilsberg B."/>
            <person name="Lagesen K."/>
            <person name="Aakesson C.P."/>
            <person name="Strom S."/>
            <person name="Manji F."/>
            <person name="Birkbeck T.H."/>
            <person name="Nilsen H.K."/>
        </authorList>
    </citation>
    <scope>NUCLEOTIDE SEQUENCE [LARGE SCALE GENOMIC DNA]</scope>
    <source>
        <strain evidence="2 6">VIO11850</strain>
    </source>
</reference>
<dbReference type="Proteomes" id="UP001231736">
    <property type="component" value="Unassembled WGS sequence"/>
</dbReference>
<dbReference type="RefSeq" id="WP_090922618.1">
    <property type="nucleotide sequence ID" value="NZ_CP016180.1"/>
</dbReference>
<dbReference type="EMBL" id="FOBN01000020">
    <property type="protein sequence ID" value="SEM48807.1"/>
    <property type="molecule type" value="Genomic_DNA"/>
</dbReference>
<feature type="transmembrane region" description="Helical" evidence="1">
    <location>
        <begin position="7"/>
        <end position="25"/>
    </location>
</feature>
<accession>A0A1H7YTX1</accession>
<gene>
    <name evidence="2" type="ORF">QJT92_08685</name>
    <name evidence="3" type="ORF">QJU97_07940</name>
    <name evidence="4" type="ORF">SAMN05444853_12022</name>
</gene>
<dbReference type="Proteomes" id="UP001224812">
    <property type="component" value="Unassembled WGS sequence"/>
</dbReference>
<dbReference type="EMBL" id="JASAYT010000025">
    <property type="protein sequence ID" value="MDP8175384.1"/>
    <property type="molecule type" value="Genomic_DNA"/>
</dbReference>
<proteinExistence type="predicted"/>
<keyword evidence="1" id="KW-1133">Transmembrane helix</keyword>
<feature type="transmembrane region" description="Helical" evidence="1">
    <location>
        <begin position="52"/>
        <end position="76"/>
    </location>
</feature>
<dbReference type="EMBL" id="JASAVS010000020">
    <property type="protein sequence ID" value="MDP8085992.1"/>
    <property type="molecule type" value="Genomic_DNA"/>
</dbReference>
<keyword evidence="1" id="KW-0472">Membrane</keyword>
<dbReference type="Proteomes" id="UP000198883">
    <property type="component" value="Unassembled WGS sequence"/>
</dbReference>
<feature type="transmembrane region" description="Helical" evidence="1">
    <location>
        <begin position="83"/>
        <end position="104"/>
    </location>
</feature>
<keyword evidence="6" id="KW-1185">Reference proteome</keyword>
<evidence type="ECO:0000313" key="5">
    <source>
        <dbReference type="Proteomes" id="UP000198883"/>
    </source>
</evidence>
<keyword evidence="1" id="KW-0812">Transmembrane</keyword>
<reference evidence="4" key="1">
    <citation type="submission" date="2016-10" db="EMBL/GenBank/DDBJ databases">
        <authorList>
            <person name="de Groot N.N."/>
        </authorList>
    </citation>
    <scope>NUCLEOTIDE SEQUENCE [LARGE SCALE GENOMIC DNA]</scope>
    <source>
        <strain evidence="4">DSM 24204</strain>
    </source>
</reference>
<protein>
    <submittedName>
        <fullName evidence="4">Uncharacterized protein</fullName>
    </submittedName>
</protein>
<evidence type="ECO:0000313" key="3">
    <source>
        <dbReference type="EMBL" id="MDP8175384.1"/>
    </source>
</evidence>
<evidence type="ECO:0000313" key="4">
    <source>
        <dbReference type="EMBL" id="SEM48807.1"/>
    </source>
</evidence>
<name>A0A1H7YTX1_9PAST</name>
<sequence length="220" mass="26082">MIKKFKFSIIGLMVVAFTFLAIFYFPEGILNIKLIPVEIKNQFFIKYYTVLYGYYVLLLALMSVLFGILFLVLMFFRNICKWLLVVFLILHIALFSLQLTSPYLSKEYLDGKVFRYTDVLGENPSPDMKNFSIKRVFYVRFSKGFAYFYEQSSEEYFAKKSHKKNLKFKAKYTVEIKDNEQFIHFGNKVLKVANPEKLYYPNIKPSLLFSSYELISENKE</sequence>
<organism evidence="4 5">
    <name type="scientific">Phocoenobacter skyensis</name>
    <dbReference type="NCBI Taxonomy" id="97481"/>
    <lineage>
        <taxon>Bacteria</taxon>
        <taxon>Pseudomonadati</taxon>
        <taxon>Pseudomonadota</taxon>
        <taxon>Gammaproteobacteria</taxon>
        <taxon>Pasteurellales</taxon>
        <taxon>Pasteurellaceae</taxon>
        <taxon>Phocoenobacter</taxon>
    </lineage>
</organism>
<evidence type="ECO:0000256" key="1">
    <source>
        <dbReference type="SAM" id="Phobius"/>
    </source>
</evidence>
<evidence type="ECO:0000313" key="6">
    <source>
        <dbReference type="Proteomes" id="UP001224812"/>
    </source>
</evidence>
<evidence type="ECO:0000313" key="2">
    <source>
        <dbReference type="EMBL" id="MDP8085992.1"/>
    </source>
</evidence>
<dbReference type="AlphaFoldDB" id="A0A1H7YTX1"/>
<dbReference type="STRING" id="97481.SAMN05444853_12022"/>
<reference evidence="5" key="2">
    <citation type="submission" date="2016-10" db="EMBL/GenBank/DDBJ databases">
        <authorList>
            <person name="Varghese N."/>
            <person name="Submissions S."/>
        </authorList>
    </citation>
    <scope>NUCLEOTIDE SEQUENCE [LARGE SCALE GENOMIC DNA]</scope>
    <source>
        <strain evidence="5">DSM 24204</strain>
    </source>
</reference>
<reference evidence="3" key="4">
    <citation type="journal article" date="2023" name="Front. Microbiol.">
        <title>Phylogeography and host specificity of Pasteurellaceae pathogenic to sea-farmed fish in the north-east Atlantic.</title>
        <authorList>
            <person name="Gulla S."/>
            <person name="Colquhoun D.J."/>
            <person name="Olsen A.B."/>
            <person name="Spilsberg B."/>
            <person name="Lagesen K."/>
            <person name="Aakesson C.P."/>
            <person name="Strom S."/>
            <person name="Manji F."/>
            <person name="Birkbeck T.H."/>
            <person name="Nilsen H.K."/>
        </authorList>
    </citation>
    <scope>NUCLEOTIDE SEQUENCE</scope>
    <source>
        <strain evidence="3">98B1</strain>
    </source>
</reference>
<dbReference type="GeneID" id="83544327"/>